<evidence type="ECO:0000256" key="1">
    <source>
        <dbReference type="SAM" id="MobiDB-lite"/>
    </source>
</evidence>
<protein>
    <submittedName>
        <fullName evidence="2">Uncharacterized protein</fullName>
    </submittedName>
</protein>
<name>A0A0T5VSV1_9SPHI</name>
<dbReference type="Proteomes" id="UP000051950">
    <property type="component" value="Unassembled WGS sequence"/>
</dbReference>
<reference evidence="2 3" key="1">
    <citation type="submission" date="2015-11" db="EMBL/GenBank/DDBJ databases">
        <title>Sequence of Pedobacter ginsenosidimutans.</title>
        <authorList>
            <person name="Carson E."/>
            <person name="Keyser V."/>
            <person name="Newman J."/>
            <person name="Miller J."/>
        </authorList>
    </citation>
    <scope>NUCLEOTIDE SEQUENCE [LARGE SCALE GENOMIC DNA]</scope>
    <source>
        <strain evidence="2 3">KACC 14530</strain>
    </source>
</reference>
<accession>A0A0T5VSV1</accession>
<dbReference type="STRING" id="687842.ASU31_04120"/>
<gene>
    <name evidence="2" type="ORF">ASU31_04120</name>
</gene>
<comment type="caution">
    <text evidence="2">The sequence shown here is derived from an EMBL/GenBank/DDBJ whole genome shotgun (WGS) entry which is preliminary data.</text>
</comment>
<evidence type="ECO:0000313" key="3">
    <source>
        <dbReference type="Proteomes" id="UP000051950"/>
    </source>
</evidence>
<evidence type="ECO:0000313" key="2">
    <source>
        <dbReference type="EMBL" id="KRT16880.1"/>
    </source>
</evidence>
<feature type="region of interest" description="Disordered" evidence="1">
    <location>
        <begin position="1"/>
        <end position="23"/>
    </location>
</feature>
<proteinExistence type="predicted"/>
<sequence>MDREELLGATPEENGTPQKKQESPLVSLEKDLEFYADAIKEVAIEIMVEGISAHPIFIAHQHEVNIGELILNKEELNTDWTIQASTLEEFVEKGIISKEKKEPFLKIYKKPEDFMCVFVIVPEGANFIYYPYKKGRG</sequence>
<organism evidence="2 3">
    <name type="scientific">Pedobacter ginsenosidimutans</name>
    <dbReference type="NCBI Taxonomy" id="687842"/>
    <lineage>
        <taxon>Bacteria</taxon>
        <taxon>Pseudomonadati</taxon>
        <taxon>Bacteroidota</taxon>
        <taxon>Sphingobacteriia</taxon>
        <taxon>Sphingobacteriales</taxon>
        <taxon>Sphingobacteriaceae</taxon>
        <taxon>Pedobacter</taxon>
    </lineage>
</organism>
<dbReference type="AlphaFoldDB" id="A0A0T5VSV1"/>
<keyword evidence="3" id="KW-1185">Reference proteome</keyword>
<dbReference type="OrthoDB" id="880708at2"/>
<dbReference type="RefSeq" id="WP_057931133.1">
    <property type="nucleotide sequence ID" value="NZ_LMZQ01000003.1"/>
</dbReference>
<dbReference type="EMBL" id="LMZQ01000003">
    <property type="protein sequence ID" value="KRT16880.1"/>
    <property type="molecule type" value="Genomic_DNA"/>
</dbReference>